<reference evidence="2" key="1">
    <citation type="journal article" date="2020" name="Nature">
        <title>Giant virus diversity and host interactions through global metagenomics.</title>
        <authorList>
            <person name="Schulz F."/>
            <person name="Roux S."/>
            <person name="Paez-Espino D."/>
            <person name="Jungbluth S."/>
            <person name="Walsh D.A."/>
            <person name="Denef V.J."/>
            <person name="McMahon K.D."/>
            <person name="Konstantinidis K.T."/>
            <person name="Eloe-Fadrosh E.A."/>
            <person name="Kyrpides N.C."/>
            <person name="Woyke T."/>
        </authorList>
    </citation>
    <scope>NUCLEOTIDE SEQUENCE</scope>
    <source>
        <strain evidence="2">GVMAG-M-3300019093-7</strain>
    </source>
</reference>
<sequence length="1992" mass="231814">MATPKQNSIYKVNILNIENKVESIHVFYGNVYKNKVNLEELFKTDPKNELFFDNVSYIFNDDELKKIIAYKIPVYFSHQQLHTDDNILSIKIKITDEINRSSHEKYQRYPISLSELYLFGLIETTLNPTNVYSALTEKKREVTRKTLDLVLLNIVDNAEFDIPEKSNYTYDDILSLDLIDQTFLITRNLGQSHLLIADEYPYIGNPYLVESYNDTIERQIRKSMLSLNTVLLMNTGLIYNNNIYVCLANDVLEYNKIRDLKQETSIKIYYPNLLKDDIVSLDTLNSKREMLIDKSKDLFHDDVFDNFKNVDMFYDIYKERTTEMNYKTVGIHYIKVVVKPTYDIKIPLDVIFKLVHADITKPLIKFNPSVKQENIYRLYTDTLSRDGRKIPYLSRATIFKLIKSIGKSKSVNVYIEYKIAKKTHTMLCEFDEYGNVFIDCEFEKATSMAHIETLIKKMVNPIIDDVKTYIEKSGYSINYFEGFIDKNVEIKQLNYETTVEIERSINLDKLKACLSSIFVVENANLKTGIEMRFKRVSNFSKTNSQEAFIIEKQKQKYTLLEIIEGLMDNYKMSENDAKELLQKVANELEVVKGVRKSEIEIKNNPGFKTRIELNKNTGVITMSVEGINNIEYLNNIPIYLDTLVRLTQDMKSTNYPVKQIKNNCSGGELKTEIILKDFEKEENIQQKMFDLSSASSKSSSSSVGNTEYKPYITAFNEDEEPEYNKEKKERIKTAFDLFYGDDSESDEENSGKMSGGQSSSNSKSSSSETFKEGDILDFVVPAEEEENVEQNNNIVIGQPLYPGFDDEDIEDMNENIIDLDGMSLKNPNVFEQKLQQYDPTLFLTKKQGKFKPYSRTCASNLRKQPVLLTKEEFEKIKKNKPGFLKPEDVLKYGSDPKNPNYYICPRYWCLKTNAPIDPTELKEVRNEKGQIVKKHPTCGEVIPRDAKEVPKGAYIYEFFDPQEHGTQEKYIQHYPGFMKEGLHPNDLCIPCCFKKWNTKEHISKKAKCEKQMEEVEENIPVFGSDSESEEMDSDKEEERINVVKTTKNIGITQEKNLQSDSKSQLSVEEIVKRGNEKEDFYIKGQEKVPLDPGRWGYLPISIQHFLHEDNSKCQTQGQNKQNVRYLHSCLLRHGVEFSEKQSFIACIADIKYYIDSKRIPTIKEMKELIISSISIDDFLTYQNGNLYIDFDIEPNNISQELIQTYMNSKIYQETQYNLDFFYKIVSSFENFKAFLMDNTVNIDYTYLWDILCKPNPNLFSAGINLIILEVDTNDATDTVNLICPTNHYSTEIFDHRKNTFFIIKNGNYYEPIYSYKNVNKKLTIIKKFSELNPELPANIRNLFKKIIKPYIHTMCKPLNSMPLQYKFLRANLLNNVITNLKKIKYTIVKQIINYESKVIGVIASNDASIGFVPCYPSSINNNYDYELVTKDTFTDYKNTIRFLREVYKSSKKVILCNPLYKVVDKNKMVVGIFTETNNFVGINEYIFLNDTTDDSLSIIEGIDQYKIDNKTLLTEKVDEDRIESIQRIKMETNLYNSFRNTIRILLNDYKNIKQREKIEKEANSPYMLYNDQLDSISEQLKKLVGDKVIFTEDYDIGKINKKSDISACMMNASNKCLLKNSCTIKSENNTCQLVIPKYNLISNSNDNEEYYYDKMADEIIRYNRIKSFMFEPQTYLSFNNLGYNLTDNEVVMIQSLLTSEYFDTLIPAALNKYVKYNNYDSVEPQITQVYDNRLQLNDTNINIDVDNELVEYMPKMKDKITSGVWKKSFPSSYSELIYDNGFHLLIDIIKKATSQNLTTNQIRLDLLHEYASYFKQNGDYENKILDVLALEGKKILVQQVREKVITFTNFIYNSDYFISNLDVSLILQKYKIPSFFISTKPICQNKYTNNAYVIYGETNNKFCFIVTSPLTRGEKIATYKLVQNDQRKIFMEKSVLRGEGLDNADEALDNKQSMSEFLTVFNKKEYSLKNKGAEKQKAKLVIEEDSDNDNEF</sequence>
<dbReference type="EMBL" id="MN739264">
    <property type="protein sequence ID" value="QHS96150.1"/>
    <property type="molecule type" value="Genomic_DNA"/>
</dbReference>
<protein>
    <submittedName>
        <fullName evidence="2">Uncharacterized protein</fullName>
    </submittedName>
</protein>
<evidence type="ECO:0000256" key="1">
    <source>
        <dbReference type="SAM" id="MobiDB-lite"/>
    </source>
</evidence>
<feature type="compositionally biased region" description="Low complexity" evidence="1">
    <location>
        <begin position="751"/>
        <end position="767"/>
    </location>
</feature>
<name>A0A6C0BVM5_9ZZZZ</name>
<accession>A0A6C0BVM5</accession>
<feature type="compositionally biased region" description="Acidic residues" evidence="1">
    <location>
        <begin position="739"/>
        <end position="748"/>
    </location>
</feature>
<evidence type="ECO:0000313" key="2">
    <source>
        <dbReference type="EMBL" id="QHS96150.1"/>
    </source>
</evidence>
<organism evidence="2">
    <name type="scientific">viral metagenome</name>
    <dbReference type="NCBI Taxonomy" id="1070528"/>
    <lineage>
        <taxon>unclassified sequences</taxon>
        <taxon>metagenomes</taxon>
        <taxon>organismal metagenomes</taxon>
    </lineage>
</organism>
<proteinExistence type="predicted"/>
<feature type="region of interest" description="Disordered" evidence="1">
    <location>
        <begin position="739"/>
        <end position="770"/>
    </location>
</feature>